<dbReference type="EMBL" id="JAJJMB010016199">
    <property type="protein sequence ID" value="KAI3848746.1"/>
    <property type="molecule type" value="Genomic_DNA"/>
</dbReference>
<dbReference type="Proteomes" id="UP001202328">
    <property type="component" value="Unassembled WGS sequence"/>
</dbReference>
<gene>
    <name evidence="2" type="ORF">MKW98_012457</name>
</gene>
<evidence type="ECO:0000313" key="2">
    <source>
        <dbReference type="EMBL" id="KAI3848746.1"/>
    </source>
</evidence>
<protein>
    <submittedName>
        <fullName evidence="2">Uncharacterized protein</fullName>
    </submittedName>
</protein>
<proteinExistence type="predicted"/>
<organism evidence="2 3">
    <name type="scientific">Papaver atlanticum</name>
    <dbReference type="NCBI Taxonomy" id="357466"/>
    <lineage>
        <taxon>Eukaryota</taxon>
        <taxon>Viridiplantae</taxon>
        <taxon>Streptophyta</taxon>
        <taxon>Embryophyta</taxon>
        <taxon>Tracheophyta</taxon>
        <taxon>Spermatophyta</taxon>
        <taxon>Magnoliopsida</taxon>
        <taxon>Ranunculales</taxon>
        <taxon>Papaveraceae</taxon>
        <taxon>Papaveroideae</taxon>
        <taxon>Papaver</taxon>
    </lineage>
</organism>
<sequence length="151" mass="16902">MSANITLRAPPRSKKSSKKTGRIKSSIEKGEVKHRRKSVLRKEKQAKKSTKTKPLTGKRKINARHEPSIEKEKAKKKTTQMKVVRNYGKIRKPQNEDSDVEEVIYSDSDVEEVTIFGSIPLSALEVDKNGVSASLLGSSTLHQDSMPSIPY</sequence>
<feature type="region of interest" description="Disordered" evidence="1">
    <location>
        <begin position="1"/>
        <end position="80"/>
    </location>
</feature>
<feature type="compositionally biased region" description="Basic residues" evidence="1">
    <location>
        <begin position="32"/>
        <end position="62"/>
    </location>
</feature>
<evidence type="ECO:0000256" key="1">
    <source>
        <dbReference type="SAM" id="MobiDB-lite"/>
    </source>
</evidence>
<keyword evidence="3" id="KW-1185">Reference proteome</keyword>
<feature type="compositionally biased region" description="Basic and acidic residues" evidence="1">
    <location>
        <begin position="63"/>
        <end position="73"/>
    </location>
</feature>
<evidence type="ECO:0000313" key="3">
    <source>
        <dbReference type="Proteomes" id="UP001202328"/>
    </source>
</evidence>
<dbReference type="AlphaFoldDB" id="A0AAD4X6E6"/>
<feature type="compositionally biased region" description="Basic residues" evidence="1">
    <location>
        <begin position="11"/>
        <end position="22"/>
    </location>
</feature>
<accession>A0AAD4X6E6</accession>
<reference evidence="2" key="1">
    <citation type="submission" date="2022-04" db="EMBL/GenBank/DDBJ databases">
        <title>A functionally conserved STORR gene fusion in Papaver species that diverged 16.8 million years ago.</title>
        <authorList>
            <person name="Catania T."/>
        </authorList>
    </citation>
    <scope>NUCLEOTIDE SEQUENCE</scope>
    <source>
        <strain evidence="2">S-188037</strain>
    </source>
</reference>
<comment type="caution">
    <text evidence="2">The sequence shown here is derived from an EMBL/GenBank/DDBJ whole genome shotgun (WGS) entry which is preliminary data.</text>
</comment>
<name>A0AAD4X6E6_9MAGN</name>